<dbReference type="AlphaFoldDB" id="A0A7I8VMK7"/>
<evidence type="ECO:0000256" key="1">
    <source>
        <dbReference type="SAM" id="MobiDB-lite"/>
    </source>
</evidence>
<comment type="caution">
    <text evidence="2">The sequence shown here is derived from an EMBL/GenBank/DDBJ whole genome shotgun (WGS) entry which is preliminary data.</text>
</comment>
<organism evidence="2 3">
    <name type="scientific">Dimorphilus gyrociliatus</name>
    <dbReference type="NCBI Taxonomy" id="2664684"/>
    <lineage>
        <taxon>Eukaryota</taxon>
        <taxon>Metazoa</taxon>
        <taxon>Spiralia</taxon>
        <taxon>Lophotrochozoa</taxon>
        <taxon>Annelida</taxon>
        <taxon>Polychaeta</taxon>
        <taxon>Polychaeta incertae sedis</taxon>
        <taxon>Dinophilidae</taxon>
        <taxon>Dimorphilus</taxon>
    </lineage>
</organism>
<keyword evidence="3" id="KW-1185">Reference proteome</keyword>
<evidence type="ECO:0000313" key="3">
    <source>
        <dbReference type="Proteomes" id="UP000549394"/>
    </source>
</evidence>
<proteinExistence type="predicted"/>
<evidence type="ECO:0000313" key="2">
    <source>
        <dbReference type="EMBL" id="CAD5117508.1"/>
    </source>
</evidence>
<dbReference type="EMBL" id="CAJFCJ010000007">
    <property type="protein sequence ID" value="CAD5117508.1"/>
    <property type="molecule type" value="Genomic_DNA"/>
</dbReference>
<protein>
    <submittedName>
        <fullName evidence="2">Uncharacterized protein</fullName>
    </submittedName>
</protein>
<feature type="region of interest" description="Disordered" evidence="1">
    <location>
        <begin position="1"/>
        <end position="20"/>
    </location>
</feature>
<gene>
    <name evidence="2" type="ORF">DGYR_LOCUS6028</name>
</gene>
<dbReference type="Proteomes" id="UP000549394">
    <property type="component" value="Unassembled WGS sequence"/>
</dbReference>
<reference evidence="2 3" key="1">
    <citation type="submission" date="2020-08" db="EMBL/GenBank/DDBJ databases">
        <authorList>
            <person name="Hejnol A."/>
        </authorList>
    </citation>
    <scope>NUCLEOTIDE SEQUENCE [LARGE SCALE GENOMIC DNA]</scope>
</reference>
<sequence>MKASRIKSLSDSSTDNKDFREIRMDDNQSTLEYEMKKFSDNVKSKMIDQEKQFIDQQKRFDYQQARFIHQERLISNQVKQLANQNLLNFLQNDVLDDQRKRFAAQQKQFVEDQKQFEEGINHSKELIKRLDAKLSHKIGINTPKIVSNTEKKAYIKN</sequence>
<accession>A0A7I8VMK7</accession>
<name>A0A7I8VMK7_9ANNE</name>